<evidence type="ECO:0000259" key="1">
    <source>
        <dbReference type="PROSITE" id="PS51208"/>
    </source>
</evidence>
<dbReference type="Pfam" id="PF03797">
    <property type="entry name" value="Autotransporter"/>
    <property type="match status" value="1"/>
</dbReference>
<dbReference type="PROSITE" id="PS51208">
    <property type="entry name" value="AUTOTRANSPORTER"/>
    <property type="match status" value="1"/>
</dbReference>
<name>A4WZS1_CERS5</name>
<evidence type="ECO:0000313" key="2">
    <source>
        <dbReference type="EMBL" id="ABP72885.1"/>
    </source>
</evidence>
<dbReference type="InterPro" id="IPR005546">
    <property type="entry name" value="Autotransporte_beta"/>
</dbReference>
<organism evidence="2">
    <name type="scientific">Cereibacter sphaeroides (strain ATCC 17025 / ATH 2.4.3)</name>
    <name type="common">Rhodobacter sphaeroides</name>
    <dbReference type="NCBI Taxonomy" id="349102"/>
    <lineage>
        <taxon>Bacteria</taxon>
        <taxon>Pseudomonadati</taxon>
        <taxon>Pseudomonadota</taxon>
        <taxon>Alphaproteobacteria</taxon>
        <taxon>Rhodobacterales</taxon>
        <taxon>Paracoccaceae</taxon>
        <taxon>Cereibacter</taxon>
    </lineage>
</organism>
<dbReference type="SUPFAM" id="SSF103515">
    <property type="entry name" value="Autotransporter"/>
    <property type="match status" value="1"/>
</dbReference>
<keyword evidence="2" id="KW-0614">Plasmid</keyword>
<dbReference type="EMBL" id="CP000663">
    <property type="protein sequence ID" value="ABP72885.1"/>
    <property type="molecule type" value="Genomic_DNA"/>
</dbReference>
<dbReference type="Gene3D" id="2.40.128.130">
    <property type="entry name" value="Autotransporter beta-domain"/>
    <property type="match status" value="1"/>
</dbReference>
<feature type="domain" description="Autotransporter" evidence="1">
    <location>
        <begin position="1"/>
        <end position="126"/>
    </location>
</feature>
<dbReference type="AlphaFoldDB" id="A4WZS1"/>
<accession>A4WZS1</accession>
<gene>
    <name evidence="2" type="ordered locus">Rsph17025_4033</name>
</gene>
<dbReference type="KEGG" id="rsq:Rsph17025_4033"/>
<reference evidence="2" key="1">
    <citation type="submission" date="2007-04" db="EMBL/GenBank/DDBJ databases">
        <title>Complete sequence of plasmid pRSPA02 of Rhodobacter sphaeroides ATCC 17025.</title>
        <authorList>
            <consortium name="US DOE Joint Genome Institute"/>
            <person name="Copeland A."/>
            <person name="Lucas S."/>
            <person name="Lapidus A."/>
            <person name="Barry K."/>
            <person name="Detter J.C."/>
            <person name="Glavina del Rio T."/>
            <person name="Hammon N."/>
            <person name="Israni S."/>
            <person name="Dalin E."/>
            <person name="Tice H."/>
            <person name="Pitluck S."/>
            <person name="Chertkov O."/>
            <person name="Brettin T."/>
            <person name="Bruce D."/>
            <person name="Han C."/>
            <person name="Schmutz J."/>
            <person name="Larimer F."/>
            <person name="Land M."/>
            <person name="Hauser L."/>
            <person name="Kyrpides N."/>
            <person name="Kim E."/>
            <person name="Richardson P."/>
            <person name="Mackenzie C."/>
            <person name="Choudhary M."/>
            <person name="Donohue T.J."/>
            <person name="Kaplan S."/>
        </authorList>
    </citation>
    <scope>NUCLEOTIDE SEQUENCE [LARGE SCALE GENOMIC DNA]</scope>
    <source>
        <strain evidence="2">ATCC 17025</strain>
        <plasmid evidence="2">pRSPA02</plasmid>
    </source>
</reference>
<sequence length="126" mass="13358">MRADAYEEEGSAVTGLSIEDEHVRTTMLKAGADFSGRFGSGDRAIWGASLGVRHLVGEDAVASRRVSLDGASWTVSEPGDDRTSGFASISLGYAPSPNSRIWTNVGTVRSPGDEQTYGSVGFSLQW</sequence>
<dbReference type="InterPro" id="IPR036709">
    <property type="entry name" value="Autotransporte_beta_dom_sf"/>
</dbReference>
<dbReference type="HOGENOM" id="CLU_1979868_0_0_5"/>
<dbReference type="BioCyc" id="RSPH349102:G1G8M-4161-MONOMER"/>
<protein>
    <recommendedName>
        <fullName evidence="1">Autotransporter domain-containing protein</fullName>
    </recommendedName>
</protein>
<proteinExistence type="predicted"/>
<geneLocation type="plasmid" evidence="2">
    <name>pRSPA02</name>
</geneLocation>